<sequence>MTSWAGFEDGLAEHLTSLPAGVVVIIDEAERQQERRRFAQFRQLEDMIWAELPGDDSLDPDVQVREAGSRVIAEAGWQHPDADHCDNWWFELPWPADAGAYRRLASMIVTGLRDAYRVVAPDRLVYDAWNESAGNRKFELPRTGLIRKS</sequence>
<evidence type="ECO:0000313" key="3">
    <source>
        <dbReference type="Proteomes" id="UP000321424"/>
    </source>
</evidence>
<accession>A0A511ME56</accession>
<keyword evidence="3" id="KW-1185">Reference proteome</keyword>
<feature type="domain" description="TY-Chap N-terminal" evidence="1">
    <location>
        <begin position="2"/>
        <end position="124"/>
    </location>
</feature>
<dbReference type="Proteomes" id="UP000321424">
    <property type="component" value="Unassembled WGS sequence"/>
</dbReference>
<dbReference type="RefSeq" id="WP_147131925.1">
    <property type="nucleotide sequence ID" value="NZ_BJXA01000020.1"/>
</dbReference>
<proteinExistence type="predicted"/>
<dbReference type="OrthoDB" id="3477487at2"/>
<comment type="caution">
    <text evidence="2">The sequence shown here is derived from an EMBL/GenBank/DDBJ whole genome shotgun (WGS) entry which is preliminary data.</text>
</comment>
<dbReference type="EMBL" id="BJXA01000020">
    <property type="protein sequence ID" value="GEM38953.1"/>
    <property type="molecule type" value="Genomic_DNA"/>
</dbReference>
<evidence type="ECO:0000259" key="1">
    <source>
        <dbReference type="Pfam" id="PF22552"/>
    </source>
</evidence>
<reference evidence="2 3" key="1">
    <citation type="submission" date="2019-07" db="EMBL/GenBank/DDBJ databases">
        <title>Whole genome shotgun sequence of Nocardia ninae NBRC 108245.</title>
        <authorList>
            <person name="Hosoyama A."/>
            <person name="Uohara A."/>
            <person name="Ohji S."/>
            <person name="Ichikawa N."/>
        </authorList>
    </citation>
    <scope>NUCLEOTIDE SEQUENCE [LARGE SCALE GENOMIC DNA]</scope>
    <source>
        <strain evidence="2 3">NBRC 108245</strain>
    </source>
</reference>
<dbReference type="AlphaFoldDB" id="A0A511ME56"/>
<gene>
    <name evidence="2" type="ORF">NN4_34720</name>
</gene>
<name>A0A511ME56_9NOCA</name>
<protein>
    <recommendedName>
        <fullName evidence="1">TY-Chap N-terminal domain-containing protein</fullName>
    </recommendedName>
</protein>
<evidence type="ECO:0000313" key="2">
    <source>
        <dbReference type="EMBL" id="GEM38953.1"/>
    </source>
</evidence>
<dbReference type="InterPro" id="IPR054344">
    <property type="entry name" value="TY-Chap_N"/>
</dbReference>
<organism evidence="2 3">
    <name type="scientific">Nocardia ninae NBRC 108245</name>
    <dbReference type="NCBI Taxonomy" id="1210091"/>
    <lineage>
        <taxon>Bacteria</taxon>
        <taxon>Bacillati</taxon>
        <taxon>Actinomycetota</taxon>
        <taxon>Actinomycetes</taxon>
        <taxon>Mycobacteriales</taxon>
        <taxon>Nocardiaceae</taxon>
        <taxon>Nocardia</taxon>
    </lineage>
</organism>
<dbReference type="Pfam" id="PF22552">
    <property type="entry name" value="TY-Chap3"/>
    <property type="match status" value="1"/>
</dbReference>